<dbReference type="RefSeq" id="XP_058304729.1">
    <property type="nucleotide sequence ID" value="XM_058457830.1"/>
</dbReference>
<keyword evidence="5 7" id="KW-0472">Membrane</keyword>
<evidence type="ECO:0000256" key="7">
    <source>
        <dbReference type="SAM" id="Phobius"/>
    </source>
</evidence>
<evidence type="ECO:0000256" key="1">
    <source>
        <dbReference type="ARBA" id="ARBA00004141"/>
    </source>
</evidence>
<evidence type="ECO:0000256" key="2">
    <source>
        <dbReference type="ARBA" id="ARBA00022448"/>
    </source>
</evidence>
<feature type="transmembrane region" description="Helical" evidence="7">
    <location>
        <begin position="182"/>
        <end position="203"/>
    </location>
</feature>
<evidence type="ECO:0000256" key="4">
    <source>
        <dbReference type="ARBA" id="ARBA00022989"/>
    </source>
</evidence>
<feature type="transmembrane region" description="Helical" evidence="7">
    <location>
        <begin position="472"/>
        <end position="495"/>
    </location>
</feature>
<dbReference type="AlphaFoldDB" id="A0A9W9J761"/>
<protein>
    <recommendedName>
        <fullName evidence="8">Major facilitator superfamily (MFS) profile domain-containing protein</fullName>
    </recommendedName>
</protein>
<dbReference type="InterPro" id="IPR011701">
    <property type="entry name" value="MFS"/>
</dbReference>
<accession>A0A9W9J761</accession>
<feature type="transmembrane region" description="Helical" evidence="7">
    <location>
        <begin position="153"/>
        <end position="176"/>
    </location>
</feature>
<dbReference type="EMBL" id="JAPQKR010000016">
    <property type="protein sequence ID" value="KAJ5191789.1"/>
    <property type="molecule type" value="Genomic_DNA"/>
</dbReference>
<feature type="transmembrane region" description="Helical" evidence="7">
    <location>
        <begin position="122"/>
        <end position="146"/>
    </location>
</feature>
<feature type="transmembrane region" description="Helical" evidence="7">
    <location>
        <begin position="405"/>
        <end position="428"/>
    </location>
</feature>
<feature type="transmembrane region" description="Helical" evidence="7">
    <location>
        <begin position="215"/>
        <end position="233"/>
    </location>
</feature>
<keyword evidence="10" id="KW-1185">Reference proteome</keyword>
<feature type="transmembrane region" description="Helical" evidence="7">
    <location>
        <begin position="440"/>
        <end position="460"/>
    </location>
</feature>
<evidence type="ECO:0000313" key="10">
    <source>
        <dbReference type="Proteomes" id="UP001150904"/>
    </source>
</evidence>
<evidence type="ECO:0000256" key="5">
    <source>
        <dbReference type="ARBA" id="ARBA00023136"/>
    </source>
</evidence>
<dbReference type="GO" id="GO:0016020">
    <property type="term" value="C:membrane"/>
    <property type="evidence" value="ECO:0007669"/>
    <property type="project" value="UniProtKB-SubCell"/>
</dbReference>
<reference evidence="9" key="2">
    <citation type="journal article" date="2023" name="IMA Fungus">
        <title>Comparative genomic study of the Penicillium genus elucidates a diverse pangenome and 15 lateral gene transfer events.</title>
        <authorList>
            <person name="Petersen C."/>
            <person name="Sorensen T."/>
            <person name="Nielsen M.R."/>
            <person name="Sondergaard T.E."/>
            <person name="Sorensen J.L."/>
            <person name="Fitzpatrick D.A."/>
            <person name="Frisvad J.C."/>
            <person name="Nielsen K.L."/>
        </authorList>
    </citation>
    <scope>NUCLEOTIDE SEQUENCE</scope>
    <source>
        <strain evidence="9">IBT 15544</strain>
    </source>
</reference>
<feature type="transmembrane region" description="Helical" evidence="7">
    <location>
        <begin position="82"/>
        <end position="99"/>
    </location>
</feature>
<dbReference type="GO" id="GO:0022857">
    <property type="term" value="F:transmembrane transporter activity"/>
    <property type="evidence" value="ECO:0007669"/>
    <property type="project" value="InterPro"/>
</dbReference>
<evidence type="ECO:0000256" key="6">
    <source>
        <dbReference type="ARBA" id="ARBA00037968"/>
    </source>
</evidence>
<keyword evidence="4 7" id="KW-1133">Transmembrane helix</keyword>
<dbReference type="PROSITE" id="PS50850">
    <property type="entry name" value="MFS"/>
    <property type="match status" value="1"/>
</dbReference>
<comment type="caution">
    <text evidence="9">The sequence shown here is derived from an EMBL/GenBank/DDBJ whole genome shotgun (WGS) entry which is preliminary data.</text>
</comment>
<feature type="transmembrane region" description="Helical" evidence="7">
    <location>
        <begin position="245"/>
        <end position="265"/>
    </location>
</feature>
<evidence type="ECO:0000313" key="9">
    <source>
        <dbReference type="EMBL" id="KAJ5191789.1"/>
    </source>
</evidence>
<gene>
    <name evidence="9" type="ORF">N7498_010774</name>
</gene>
<dbReference type="Gene3D" id="1.20.1250.20">
    <property type="entry name" value="MFS general substrate transporter like domains"/>
    <property type="match status" value="2"/>
</dbReference>
<reference evidence="9" key="1">
    <citation type="submission" date="2022-12" db="EMBL/GenBank/DDBJ databases">
        <authorList>
            <person name="Petersen C."/>
        </authorList>
    </citation>
    <scope>NUCLEOTIDE SEQUENCE</scope>
    <source>
        <strain evidence="9">IBT 15544</strain>
    </source>
</reference>
<feature type="transmembrane region" description="Helical" evidence="7">
    <location>
        <begin position="381"/>
        <end position="399"/>
    </location>
</feature>
<dbReference type="SUPFAM" id="SSF103473">
    <property type="entry name" value="MFS general substrate transporter"/>
    <property type="match status" value="1"/>
</dbReference>
<dbReference type="Pfam" id="PF07690">
    <property type="entry name" value="MFS_1"/>
    <property type="match status" value="1"/>
</dbReference>
<feature type="domain" description="Major facilitator superfamily (MFS) profile" evidence="8">
    <location>
        <begin position="86"/>
        <end position="499"/>
    </location>
</feature>
<evidence type="ECO:0000256" key="3">
    <source>
        <dbReference type="ARBA" id="ARBA00022692"/>
    </source>
</evidence>
<dbReference type="OrthoDB" id="6730379at2759"/>
<dbReference type="InterPro" id="IPR036259">
    <property type="entry name" value="MFS_trans_sf"/>
</dbReference>
<sequence>MIADPSTLIVSFAELTLPLYRYKSQFPYGFPESPTGIAHGNSPPYNEKEPYVAKETTQDAGIGDFLEYQASPEEERQLLRKLDLFMIPIMGFCYMLQYMDKLAISQATLLNMRADLDLVGSQYTWCSAIFYFGYLAWSWPTSYLIVRLPLGKYLAVSVFLWGGILMCHAACESFAGLITARFFLGVAEAAVAPGFGLITGMFYKREEQPARQAAWFIGNCVANIIGGVIAYGIGHASSSLQSWRLLFLALGAITSGYSVLLFFVLPDSPATASFLTPTERTIAVQRTLTNKTGAANASEFDWSQVLDTVKDPQAWLMVFYTFCVNLANGGLTSFGAIIVEGFGFPAFKSLLIQMPIGLSQLVFLIITAAMATYIPNSRIPGMILNVIVAVIGVVMIYTLDDAHKVSKMVGLCFVAAFAANIPLMLSIVSSNVAGVTKRSTISVAVFAAYCVGNIVGPQFFLASQDPVYESGIEASLCGLVLGVFFLGLLITFYIWENKRRDSKQGRVVENSDLLDLVAEQANKTDRQIPSFRYVI</sequence>
<keyword evidence="3 7" id="KW-0812">Transmembrane</keyword>
<dbReference type="FunFam" id="1.20.1250.20:FF:000064">
    <property type="entry name" value="MFS allantoate transporter"/>
    <property type="match status" value="1"/>
</dbReference>
<dbReference type="PANTHER" id="PTHR43791:SF103">
    <property type="entry name" value="MAJOR FACILITATOR SUPERFAMILY (MFS) PROFILE DOMAIN-CONTAINING PROTEIN-RELATED"/>
    <property type="match status" value="1"/>
</dbReference>
<comment type="similarity">
    <text evidence="6">Belongs to the major facilitator superfamily. Allantoate permease family.</text>
</comment>
<dbReference type="Proteomes" id="UP001150904">
    <property type="component" value="Unassembled WGS sequence"/>
</dbReference>
<organism evidence="9 10">
    <name type="scientific">Penicillium cinerascens</name>
    <dbReference type="NCBI Taxonomy" id="70096"/>
    <lineage>
        <taxon>Eukaryota</taxon>
        <taxon>Fungi</taxon>
        <taxon>Dikarya</taxon>
        <taxon>Ascomycota</taxon>
        <taxon>Pezizomycotina</taxon>
        <taxon>Eurotiomycetes</taxon>
        <taxon>Eurotiomycetidae</taxon>
        <taxon>Eurotiales</taxon>
        <taxon>Aspergillaceae</taxon>
        <taxon>Penicillium</taxon>
    </lineage>
</organism>
<proteinExistence type="inferred from homology"/>
<keyword evidence="2" id="KW-0813">Transport</keyword>
<comment type="subcellular location">
    <subcellularLocation>
        <location evidence="1">Membrane</location>
        <topology evidence="1">Multi-pass membrane protein</topology>
    </subcellularLocation>
</comment>
<feature type="transmembrane region" description="Helical" evidence="7">
    <location>
        <begin position="350"/>
        <end position="374"/>
    </location>
</feature>
<dbReference type="InterPro" id="IPR020846">
    <property type="entry name" value="MFS_dom"/>
</dbReference>
<evidence type="ECO:0000259" key="8">
    <source>
        <dbReference type="PROSITE" id="PS50850"/>
    </source>
</evidence>
<dbReference type="GeneID" id="83185131"/>
<dbReference type="PANTHER" id="PTHR43791">
    <property type="entry name" value="PERMEASE-RELATED"/>
    <property type="match status" value="1"/>
</dbReference>
<name>A0A9W9J761_9EURO</name>
<feature type="transmembrane region" description="Helical" evidence="7">
    <location>
        <begin position="314"/>
        <end position="338"/>
    </location>
</feature>